<reference evidence="2" key="1">
    <citation type="submission" date="2022-07" db="EMBL/GenBank/DDBJ databases">
        <title>Phylogenomic reconstructions and comparative analyses of Kickxellomycotina fungi.</title>
        <authorList>
            <person name="Reynolds N.K."/>
            <person name="Stajich J.E."/>
            <person name="Barry K."/>
            <person name="Grigoriev I.V."/>
            <person name="Crous P."/>
            <person name="Smith M.E."/>
        </authorList>
    </citation>
    <scope>NUCLEOTIDE SEQUENCE</scope>
    <source>
        <strain evidence="2">CBS 109367</strain>
    </source>
</reference>
<feature type="region of interest" description="Disordered" evidence="1">
    <location>
        <begin position="1"/>
        <end position="21"/>
    </location>
</feature>
<proteinExistence type="predicted"/>
<comment type="caution">
    <text evidence="2">The sequence shown here is derived from an EMBL/GenBank/DDBJ whole genome shotgun (WGS) entry which is preliminary data.</text>
</comment>
<gene>
    <name evidence="2" type="ORF">IWW39_006207</name>
</gene>
<dbReference type="Proteomes" id="UP001151516">
    <property type="component" value="Unassembled WGS sequence"/>
</dbReference>
<sequence length="180" mass="19458">MTDPGNPGMVAPPPEGQAAGVQSPVGWMAENKAYMHGLWQECQARAIPPEVMQQFTLEYAAAQGAVLAMPGTRAASMGMGLEMAPITAKLSKFKELSLLALAEHKEADTQIKQCDKVIAEQTAIWKFNAEVLQKAVEKMNQTQAEKKVFTVNIMVTLDQSILGEEAVAANKAVMEVDKVL</sequence>
<dbReference type="AlphaFoldDB" id="A0A9W8L125"/>
<feature type="non-terminal residue" evidence="2">
    <location>
        <position position="180"/>
    </location>
</feature>
<dbReference type="OrthoDB" id="10307141at2759"/>
<evidence type="ECO:0000313" key="3">
    <source>
        <dbReference type="Proteomes" id="UP001151516"/>
    </source>
</evidence>
<name>A0A9W8L125_9FUNG</name>
<protein>
    <submittedName>
        <fullName evidence="2">Uncharacterized protein</fullName>
    </submittedName>
</protein>
<evidence type="ECO:0000313" key="2">
    <source>
        <dbReference type="EMBL" id="KAJ2681876.1"/>
    </source>
</evidence>
<accession>A0A9W8L125</accession>
<evidence type="ECO:0000256" key="1">
    <source>
        <dbReference type="SAM" id="MobiDB-lite"/>
    </source>
</evidence>
<dbReference type="EMBL" id="JANBTX010000529">
    <property type="protein sequence ID" value="KAJ2681876.1"/>
    <property type="molecule type" value="Genomic_DNA"/>
</dbReference>
<organism evidence="2 3">
    <name type="scientific">Coemansia spiralis</name>
    <dbReference type="NCBI Taxonomy" id="417178"/>
    <lineage>
        <taxon>Eukaryota</taxon>
        <taxon>Fungi</taxon>
        <taxon>Fungi incertae sedis</taxon>
        <taxon>Zoopagomycota</taxon>
        <taxon>Kickxellomycotina</taxon>
        <taxon>Kickxellomycetes</taxon>
        <taxon>Kickxellales</taxon>
        <taxon>Kickxellaceae</taxon>
        <taxon>Coemansia</taxon>
    </lineage>
</organism>
<keyword evidence="3" id="KW-1185">Reference proteome</keyword>